<protein>
    <submittedName>
        <fullName evidence="3">Uncharacterized protein</fullName>
    </submittedName>
</protein>
<dbReference type="STRING" id="1095629.A0A0C9YQ85"/>
<reference evidence="4" key="2">
    <citation type="submission" date="2015-01" db="EMBL/GenBank/DDBJ databases">
        <title>Evolutionary Origins and Diversification of the Mycorrhizal Mutualists.</title>
        <authorList>
            <consortium name="DOE Joint Genome Institute"/>
            <consortium name="Mycorrhizal Genomics Consortium"/>
            <person name="Kohler A."/>
            <person name="Kuo A."/>
            <person name="Nagy L.G."/>
            <person name="Floudas D."/>
            <person name="Copeland A."/>
            <person name="Barry K.W."/>
            <person name="Cichocki N."/>
            <person name="Veneault-Fourrey C."/>
            <person name="LaButti K."/>
            <person name="Lindquist E.A."/>
            <person name="Lipzen A."/>
            <person name="Lundell T."/>
            <person name="Morin E."/>
            <person name="Murat C."/>
            <person name="Riley R."/>
            <person name="Ohm R."/>
            <person name="Sun H."/>
            <person name="Tunlid A."/>
            <person name="Henrissat B."/>
            <person name="Grigoriev I.V."/>
            <person name="Hibbett D.S."/>
            <person name="Martin F."/>
        </authorList>
    </citation>
    <scope>NUCLEOTIDE SEQUENCE [LARGE SCALE GENOMIC DNA]</scope>
    <source>
        <strain evidence="4">LaAM-08-1</strain>
    </source>
</reference>
<feature type="compositionally biased region" description="Polar residues" evidence="2">
    <location>
        <begin position="449"/>
        <end position="462"/>
    </location>
</feature>
<name>A0A0C9YQ85_9AGAR</name>
<evidence type="ECO:0000256" key="2">
    <source>
        <dbReference type="SAM" id="MobiDB-lite"/>
    </source>
</evidence>
<reference evidence="3 4" key="1">
    <citation type="submission" date="2014-04" db="EMBL/GenBank/DDBJ databases">
        <authorList>
            <consortium name="DOE Joint Genome Institute"/>
            <person name="Kuo A."/>
            <person name="Kohler A."/>
            <person name="Nagy L.G."/>
            <person name="Floudas D."/>
            <person name="Copeland A."/>
            <person name="Barry K.W."/>
            <person name="Cichocki N."/>
            <person name="Veneault-Fourrey C."/>
            <person name="LaButti K."/>
            <person name="Lindquist E.A."/>
            <person name="Lipzen A."/>
            <person name="Lundell T."/>
            <person name="Morin E."/>
            <person name="Murat C."/>
            <person name="Sun H."/>
            <person name="Tunlid A."/>
            <person name="Henrissat B."/>
            <person name="Grigoriev I.V."/>
            <person name="Hibbett D.S."/>
            <person name="Martin F."/>
            <person name="Nordberg H.P."/>
            <person name="Cantor M.N."/>
            <person name="Hua S.X."/>
        </authorList>
    </citation>
    <scope>NUCLEOTIDE SEQUENCE [LARGE SCALE GENOMIC DNA]</scope>
    <source>
        <strain evidence="3 4">LaAM-08-1</strain>
    </source>
</reference>
<organism evidence="3 4">
    <name type="scientific">Laccaria amethystina LaAM-08-1</name>
    <dbReference type="NCBI Taxonomy" id="1095629"/>
    <lineage>
        <taxon>Eukaryota</taxon>
        <taxon>Fungi</taxon>
        <taxon>Dikarya</taxon>
        <taxon>Basidiomycota</taxon>
        <taxon>Agaricomycotina</taxon>
        <taxon>Agaricomycetes</taxon>
        <taxon>Agaricomycetidae</taxon>
        <taxon>Agaricales</taxon>
        <taxon>Agaricineae</taxon>
        <taxon>Hydnangiaceae</taxon>
        <taxon>Laccaria</taxon>
    </lineage>
</organism>
<evidence type="ECO:0000313" key="4">
    <source>
        <dbReference type="Proteomes" id="UP000054477"/>
    </source>
</evidence>
<dbReference type="HOGENOM" id="CLU_046446_1_0_1"/>
<feature type="region of interest" description="Disordered" evidence="2">
    <location>
        <begin position="335"/>
        <end position="469"/>
    </location>
</feature>
<feature type="compositionally biased region" description="Polar residues" evidence="2">
    <location>
        <begin position="336"/>
        <end position="376"/>
    </location>
</feature>
<dbReference type="EMBL" id="KN838536">
    <property type="protein sequence ID" value="KIK10218.1"/>
    <property type="molecule type" value="Genomic_DNA"/>
</dbReference>
<gene>
    <name evidence="3" type="ORF">K443DRAFT_142958</name>
</gene>
<sequence length="469" mass="50542">MAYQQSPSYQAQQQQAQAQQNDVVSGDQYRYALTNFRIAHEKVETQRLQLEEQERQVAQLRARIKLLEGNPGPSTRGQGGNTVDDFSIKNAASQLDKLINRWAADVVRAPPAPLQEICASILNDVVNGLEVTQVEATPIQVQCYLRHAIAETISEGIINCLIVTNSSEANIQLTRIHEHIFARDPTVACVWRRQTFSAAVESCTPEMSLSILYEQIPELMKLLNAKIPASGGVSIPDSAYAFSRMLHGSGSSSSDAFYRAFVPELGSVLYPRQIELVKRCLKSERGELDRVGATIFPGLVKVSRGPGSVPGQPDENIQTVVRRAQVICECAMGGSSLPSMPTPQQMGSPFPQDNMQQGSASPFSQETSGFAQTNMQGVPPPPQFAQGGPAPSFAQNGMQGGPAPSFSQNGVQGGTYPQNDMRGGTGSPYLPNAADRGTSPYPPNGMQGGVSSPPMSNNNMPLGNQPGYY</sequence>
<dbReference type="Proteomes" id="UP000054477">
    <property type="component" value="Unassembled WGS sequence"/>
</dbReference>
<accession>A0A0C9YQ85</accession>
<dbReference type="AlphaFoldDB" id="A0A0C9YQ85"/>
<keyword evidence="4" id="KW-1185">Reference proteome</keyword>
<evidence type="ECO:0000256" key="1">
    <source>
        <dbReference type="SAM" id="Coils"/>
    </source>
</evidence>
<evidence type="ECO:0000313" key="3">
    <source>
        <dbReference type="EMBL" id="KIK10218.1"/>
    </source>
</evidence>
<feature type="compositionally biased region" description="Polar residues" evidence="2">
    <location>
        <begin position="405"/>
        <end position="418"/>
    </location>
</feature>
<feature type="coiled-coil region" evidence="1">
    <location>
        <begin position="33"/>
        <end position="70"/>
    </location>
</feature>
<proteinExistence type="predicted"/>
<dbReference type="OrthoDB" id="2538017at2759"/>
<keyword evidence="1" id="KW-0175">Coiled coil</keyword>